<name>A0A426V3P3_9ACTN</name>
<keyword evidence="3" id="KW-1185">Reference proteome</keyword>
<feature type="transmembrane region" description="Helical" evidence="1">
    <location>
        <begin position="20"/>
        <end position="38"/>
    </location>
</feature>
<keyword evidence="1" id="KW-1133">Transmembrane helix</keyword>
<organism evidence="2 3">
    <name type="scientific">Glycomyces terrestris</name>
    <dbReference type="NCBI Taxonomy" id="2493553"/>
    <lineage>
        <taxon>Bacteria</taxon>
        <taxon>Bacillati</taxon>
        <taxon>Actinomycetota</taxon>
        <taxon>Actinomycetes</taxon>
        <taxon>Glycomycetales</taxon>
        <taxon>Glycomycetaceae</taxon>
        <taxon>Glycomyces</taxon>
    </lineage>
</organism>
<dbReference type="RefSeq" id="WP_125246006.1">
    <property type="nucleotide sequence ID" value="NZ_RSEB01000001.1"/>
</dbReference>
<reference evidence="2 3" key="1">
    <citation type="submission" date="2018-12" db="EMBL/GenBank/DDBJ databases">
        <title>Glycomyces sp. YIM 121974 draft genome.</title>
        <authorList>
            <person name="Li Q."/>
        </authorList>
    </citation>
    <scope>NUCLEOTIDE SEQUENCE [LARGE SCALE GENOMIC DNA]</scope>
    <source>
        <strain evidence="2 3">YIM 121974</strain>
    </source>
</reference>
<evidence type="ECO:0000313" key="2">
    <source>
        <dbReference type="EMBL" id="RRS01529.1"/>
    </source>
</evidence>
<keyword evidence="1" id="KW-0812">Transmembrane</keyword>
<feature type="transmembrane region" description="Helical" evidence="1">
    <location>
        <begin position="75"/>
        <end position="93"/>
    </location>
</feature>
<feature type="transmembrane region" description="Helical" evidence="1">
    <location>
        <begin position="105"/>
        <end position="123"/>
    </location>
</feature>
<evidence type="ECO:0000256" key="1">
    <source>
        <dbReference type="SAM" id="Phobius"/>
    </source>
</evidence>
<dbReference type="AlphaFoldDB" id="A0A426V3P3"/>
<comment type="caution">
    <text evidence="2">The sequence shown here is derived from an EMBL/GenBank/DDBJ whole genome shotgun (WGS) entry which is preliminary data.</text>
</comment>
<proteinExistence type="predicted"/>
<protein>
    <submittedName>
        <fullName evidence="2">Uncharacterized protein</fullName>
    </submittedName>
</protein>
<dbReference type="Proteomes" id="UP000277256">
    <property type="component" value="Unassembled WGS sequence"/>
</dbReference>
<keyword evidence="1" id="KW-0472">Membrane</keyword>
<evidence type="ECO:0000313" key="3">
    <source>
        <dbReference type="Proteomes" id="UP000277256"/>
    </source>
</evidence>
<feature type="transmembrane region" description="Helical" evidence="1">
    <location>
        <begin position="44"/>
        <end position="68"/>
    </location>
</feature>
<gene>
    <name evidence="2" type="ORF">EIW28_01810</name>
</gene>
<accession>A0A426V3P3</accession>
<dbReference type="EMBL" id="RSEB01000001">
    <property type="protein sequence ID" value="RRS01529.1"/>
    <property type="molecule type" value="Genomic_DNA"/>
</dbReference>
<sequence>MNRRSPDYVESDASIRVRGLLFWLLNVATLAVAAWLAVADRSPWPPLTTAVVAGLAAFPLGLLVFYAAASWGNRLKGGLVTGAFSGFLAYQMLDWVDPDSARDAWVAVGLFTLALALISWWAGRAERRAEAS</sequence>